<dbReference type="AlphaFoldDB" id="A0A1A8X985"/>
<accession>A0A1A8X985</accession>
<dbReference type="Pfam" id="PF05795">
    <property type="entry name" value="Plasmodium_Vir"/>
    <property type="match status" value="1"/>
</dbReference>
<proteinExistence type="predicted"/>
<dbReference type="Proteomes" id="UP000078546">
    <property type="component" value="Unassembled WGS sequence"/>
</dbReference>
<reference evidence="3" key="1">
    <citation type="submission" date="2016-05" db="EMBL/GenBank/DDBJ databases">
        <authorList>
            <person name="Naeem Raeece"/>
        </authorList>
    </citation>
    <scope>NUCLEOTIDE SEQUENCE [LARGE SCALE GENOMIC DNA]</scope>
</reference>
<dbReference type="EMBL" id="FLQV01002755">
    <property type="protein sequence ID" value="SBT01809.1"/>
    <property type="molecule type" value="Genomic_DNA"/>
</dbReference>
<evidence type="ECO:0000256" key="1">
    <source>
        <dbReference type="SAM" id="MobiDB-lite"/>
    </source>
</evidence>
<evidence type="ECO:0000313" key="2">
    <source>
        <dbReference type="EMBL" id="SBT01809.1"/>
    </source>
</evidence>
<feature type="region of interest" description="Disordered" evidence="1">
    <location>
        <begin position="222"/>
        <end position="250"/>
    </location>
</feature>
<gene>
    <name evidence="2" type="ORF">POVCU1_069720</name>
</gene>
<evidence type="ECO:0000313" key="3">
    <source>
        <dbReference type="Proteomes" id="UP000078546"/>
    </source>
</evidence>
<protein>
    <submittedName>
        <fullName evidence="2">PIR Superfamily Protein</fullName>
    </submittedName>
</protein>
<name>A0A1A8X985_PLAOA</name>
<dbReference type="InterPro" id="IPR008780">
    <property type="entry name" value="Plasmodium_Vir"/>
</dbReference>
<feature type="compositionally biased region" description="Polar residues" evidence="1">
    <location>
        <begin position="222"/>
        <end position="231"/>
    </location>
</feature>
<organism evidence="2 3">
    <name type="scientific">Plasmodium ovale curtisi</name>
    <dbReference type="NCBI Taxonomy" id="864141"/>
    <lineage>
        <taxon>Eukaryota</taxon>
        <taxon>Sar</taxon>
        <taxon>Alveolata</taxon>
        <taxon>Apicomplexa</taxon>
        <taxon>Aconoidasida</taxon>
        <taxon>Haemosporida</taxon>
        <taxon>Plasmodiidae</taxon>
        <taxon>Plasmodium</taxon>
        <taxon>Plasmodium (Plasmodium)</taxon>
    </lineage>
</organism>
<sequence>MITQCNKGSDLPSCKIYEQFNQENGNSGKFTDACNKIQRRFGHKGIFDLCIKLGNNLLNFCSNDEKSNPLDYSCEFINYWLFGEIFNNLKLTETGELNGVKSQFSYTWKNIVEGLECKKKCGENRKLFSSIPINDLKFRKIMHDYIYNYDNFEKITSFSEQMGNRYCRYLPSMRDKYGDFKDSCSQETIKCFPVAKSLKEYNPENLCKKFHCRDEPLCSNSFDETQEQSDSGKAGSYEEGKGVDSVDGEAVASVDESETSTILTTVGPSFLGLFITSFFLFKLTPIRSWISNRILQRKNIEEYMDEEANNEMVDNYFLHENGEPGKSRYDIAYHSVENIGDYNM</sequence>